<protein>
    <submittedName>
        <fullName evidence="1">Uncharacterized protein</fullName>
    </submittedName>
</protein>
<dbReference type="RefSeq" id="XP_060297897.1">
    <property type="nucleotide sequence ID" value="XM_060433720.1"/>
</dbReference>
<dbReference type="Proteomes" id="UP001172101">
    <property type="component" value="Unassembled WGS sequence"/>
</dbReference>
<gene>
    <name evidence="1" type="ORF">B0T26DRAFT_197120</name>
</gene>
<dbReference type="GeneID" id="85316990"/>
<accession>A0AA40AU17</accession>
<proteinExistence type="predicted"/>
<evidence type="ECO:0000313" key="2">
    <source>
        <dbReference type="Proteomes" id="UP001172101"/>
    </source>
</evidence>
<dbReference type="AlphaFoldDB" id="A0AA40AU17"/>
<reference evidence="1" key="1">
    <citation type="submission" date="2023-06" db="EMBL/GenBank/DDBJ databases">
        <title>Genome-scale phylogeny and comparative genomics of the fungal order Sordariales.</title>
        <authorList>
            <consortium name="Lawrence Berkeley National Laboratory"/>
            <person name="Hensen N."/>
            <person name="Bonometti L."/>
            <person name="Westerberg I."/>
            <person name="Brannstrom I.O."/>
            <person name="Guillou S."/>
            <person name="Cros-Aarteil S."/>
            <person name="Calhoun S."/>
            <person name="Haridas S."/>
            <person name="Kuo A."/>
            <person name="Mondo S."/>
            <person name="Pangilinan J."/>
            <person name="Riley R."/>
            <person name="LaButti K."/>
            <person name="Andreopoulos B."/>
            <person name="Lipzen A."/>
            <person name="Chen C."/>
            <person name="Yanf M."/>
            <person name="Daum C."/>
            <person name="Ng V."/>
            <person name="Clum A."/>
            <person name="Steindorff A."/>
            <person name="Ohm R."/>
            <person name="Martin F."/>
            <person name="Silar P."/>
            <person name="Natvig D."/>
            <person name="Lalanne C."/>
            <person name="Gautier V."/>
            <person name="Ament-velasquez S.L."/>
            <person name="Kruys A."/>
            <person name="Hutchinson M.I."/>
            <person name="Powell A.J."/>
            <person name="Barry K."/>
            <person name="Miller A.N."/>
            <person name="Grigoriev I.V."/>
            <person name="Debuchy R."/>
            <person name="Gladieux P."/>
            <person name="Thoren M.H."/>
            <person name="Johannesson H."/>
        </authorList>
    </citation>
    <scope>NUCLEOTIDE SEQUENCE</scope>
    <source>
        <strain evidence="1">SMH2392-1A</strain>
    </source>
</reference>
<dbReference type="EMBL" id="JAUIRO010000003">
    <property type="protein sequence ID" value="KAK0721973.1"/>
    <property type="molecule type" value="Genomic_DNA"/>
</dbReference>
<name>A0AA40AU17_9PEZI</name>
<organism evidence="1 2">
    <name type="scientific">Lasiosphaeria miniovina</name>
    <dbReference type="NCBI Taxonomy" id="1954250"/>
    <lineage>
        <taxon>Eukaryota</taxon>
        <taxon>Fungi</taxon>
        <taxon>Dikarya</taxon>
        <taxon>Ascomycota</taxon>
        <taxon>Pezizomycotina</taxon>
        <taxon>Sordariomycetes</taxon>
        <taxon>Sordariomycetidae</taxon>
        <taxon>Sordariales</taxon>
        <taxon>Lasiosphaeriaceae</taxon>
        <taxon>Lasiosphaeria</taxon>
    </lineage>
</organism>
<evidence type="ECO:0000313" key="1">
    <source>
        <dbReference type="EMBL" id="KAK0721973.1"/>
    </source>
</evidence>
<sequence>MLTSAPPGQARGHVYTARLCKTKLCAMSNITVPFQTNILFTLRVVRIPSMCRLGPHPSSSSPSLACLQHPGMPISGVPLWPELCRGGVGGRRNDCGALGLTIEIPPVPPAYALIRADVSLTDVVPLTPHIILGIPLSISSLSIGADSEACDTVGHTVLSDSEQRRFLSLSPRACFRCSPPPPQSICTLPTHSSVLFLDLANPFDPVPDSARRVCSAAVLSSSCQTPTSPLTTFRNTRKHKLPHLPFAGTKTTTYPPAHPPPP</sequence>
<comment type="caution">
    <text evidence="1">The sequence shown here is derived from an EMBL/GenBank/DDBJ whole genome shotgun (WGS) entry which is preliminary data.</text>
</comment>
<keyword evidence="2" id="KW-1185">Reference proteome</keyword>